<gene>
    <name evidence="2" type="ORF">KIW84_014162</name>
</gene>
<feature type="region of interest" description="Disordered" evidence="1">
    <location>
        <begin position="220"/>
        <end position="239"/>
    </location>
</feature>
<comment type="caution">
    <text evidence="2">The sequence shown here is derived from an EMBL/GenBank/DDBJ whole genome shotgun (WGS) entry which is preliminary data.</text>
</comment>
<accession>A0A9D5BLZ1</accession>
<evidence type="ECO:0000313" key="3">
    <source>
        <dbReference type="Proteomes" id="UP001058974"/>
    </source>
</evidence>
<dbReference type="EMBL" id="JAMSHJ010000001">
    <property type="protein sequence ID" value="KAI5446203.1"/>
    <property type="molecule type" value="Genomic_DNA"/>
</dbReference>
<name>A0A9D5BLZ1_PEA</name>
<evidence type="ECO:0000313" key="2">
    <source>
        <dbReference type="EMBL" id="KAI5446203.1"/>
    </source>
</evidence>
<dbReference type="AlphaFoldDB" id="A0A9D5BLZ1"/>
<feature type="non-terminal residue" evidence="2">
    <location>
        <position position="439"/>
    </location>
</feature>
<reference evidence="2 3" key="1">
    <citation type="journal article" date="2022" name="Nat. Genet.">
        <title>Improved pea reference genome and pan-genome highlight genomic features and evolutionary characteristics.</title>
        <authorList>
            <person name="Yang T."/>
            <person name="Liu R."/>
            <person name="Luo Y."/>
            <person name="Hu S."/>
            <person name="Wang D."/>
            <person name="Wang C."/>
            <person name="Pandey M.K."/>
            <person name="Ge S."/>
            <person name="Xu Q."/>
            <person name="Li N."/>
            <person name="Li G."/>
            <person name="Huang Y."/>
            <person name="Saxena R.K."/>
            <person name="Ji Y."/>
            <person name="Li M."/>
            <person name="Yan X."/>
            <person name="He Y."/>
            <person name="Liu Y."/>
            <person name="Wang X."/>
            <person name="Xiang C."/>
            <person name="Varshney R.K."/>
            <person name="Ding H."/>
            <person name="Gao S."/>
            <person name="Zong X."/>
        </authorList>
    </citation>
    <scope>NUCLEOTIDE SEQUENCE [LARGE SCALE GENOMIC DNA]</scope>
    <source>
        <strain evidence="2 3">cv. Zhongwan 6</strain>
    </source>
</reference>
<dbReference type="Proteomes" id="UP001058974">
    <property type="component" value="Chromosome 1"/>
</dbReference>
<protein>
    <submittedName>
        <fullName evidence="2">Uncharacterized protein</fullName>
    </submittedName>
</protein>
<organism evidence="2 3">
    <name type="scientific">Pisum sativum</name>
    <name type="common">Garden pea</name>
    <name type="synonym">Lathyrus oleraceus</name>
    <dbReference type="NCBI Taxonomy" id="3888"/>
    <lineage>
        <taxon>Eukaryota</taxon>
        <taxon>Viridiplantae</taxon>
        <taxon>Streptophyta</taxon>
        <taxon>Embryophyta</taxon>
        <taxon>Tracheophyta</taxon>
        <taxon>Spermatophyta</taxon>
        <taxon>Magnoliopsida</taxon>
        <taxon>eudicotyledons</taxon>
        <taxon>Gunneridae</taxon>
        <taxon>Pentapetalae</taxon>
        <taxon>rosids</taxon>
        <taxon>fabids</taxon>
        <taxon>Fabales</taxon>
        <taxon>Fabaceae</taxon>
        <taxon>Papilionoideae</taxon>
        <taxon>50 kb inversion clade</taxon>
        <taxon>NPAAA clade</taxon>
        <taxon>Hologalegina</taxon>
        <taxon>IRL clade</taxon>
        <taxon>Fabeae</taxon>
        <taxon>Lathyrus</taxon>
    </lineage>
</organism>
<keyword evidence="3" id="KW-1185">Reference proteome</keyword>
<feature type="compositionally biased region" description="Basic residues" evidence="1">
    <location>
        <begin position="370"/>
        <end position="383"/>
    </location>
</feature>
<dbReference type="Gramene" id="Psat01G0416200-T1">
    <property type="protein sequence ID" value="KAI5446203.1"/>
    <property type="gene ID" value="KIW84_014162"/>
</dbReference>
<feature type="region of interest" description="Disordered" evidence="1">
    <location>
        <begin position="356"/>
        <end position="383"/>
    </location>
</feature>
<sequence>FIQTSFRKSASLTPNSNLATHPLIFPQTLHYWCVIVNHSTPSRRRHRVHSSSLFVQHHPERRTMKATAAEVAIFADTNLGTRIAFNSPFHITAGTLKRDFEKVHFTCLPDIGEIQVQGLMVRRKSCFYYLPDSFPVKNVFPKMRETWFLHVEVRPLKCLRVPCLPCDVAITLKQRNLMTYNCENKTRCNCEEKREEELNPCAYPSEENEVIDHVLKERGNSHENSEHEMPERDSCRFGDKPTSTASKSRCAMPETNVEFQVELCASSVQETPSNMSTQVISVSGIINKYFSGFNAIDKFSSSSNSDVTSRAVHSEIEVQSNTRAQSFSKKQVDSLSQFSPKIPPHVPLHVELVSKTSGSKTRKSKVEKCSKKRRSKVEKCSKNRRSKVGKFLLSASKSLGASNNNSSPALSLCKFKNIKLLEEISQINRSIFSICDSDD</sequence>
<evidence type="ECO:0000256" key="1">
    <source>
        <dbReference type="SAM" id="MobiDB-lite"/>
    </source>
</evidence>
<proteinExistence type="predicted"/>